<keyword evidence="2" id="KW-1133">Transmembrane helix</keyword>
<keyword evidence="1" id="KW-0175">Coiled coil</keyword>
<dbReference type="Proteomes" id="UP001266995">
    <property type="component" value="Unassembled WGS sequence"/>
</dbReference>
<keyword evidence="2" id="KW-0812">Transmembrane</keyword>
<comment type="caution">
    <text evidence="5">The sequence shown here is derived from an EMBL/GenBank/DDBJ whole genome shotgun (WGS) entry which is preliminary data.</text>
</comment>
<evidence type="ECO:0000313" key="7">
    <source>
        <dbReference type="Proteomes" id="UP000482653"/>
    </source>
</evidence>
<keyword evidence="3" id="KW-0732">Signal</keyword>
<feature type="domain" description="DUF6377" evidence="4">
    <location>
        <begin position="263"/>
        <end position="378"/>
    </location>
</feature>
<evidence type="ECO:0000259" key="4">
    <source>
        <dbReference type="Pfam" id="PF19904"/>
    </source>
</evidence>
<evidence type="ECO:0000256" key="1">
    <source>
        <dbReference type="SAM" id="Coils"/>
    </source>
</evidence>
<proteinExistence type="predicted"/>
<keyword evidence="2" id="KW-0472">Membrane</keyword>
<evidence type="ECO:0000256" key="2">
    <source>
        <dbReference type="SAM" id="Phobius"/>
    </source>
</evidence>
<organism evidence="5 7">
    <name type="scientific">Bacteroides cellulosilyticus</name>
    <dbReference type="NCBI Taxonomy" id="246787"/>
    <lineage>
        <taxon>Bacteria</taxon>
        <taxon>Pseudomonadati</taxon>
        <taxon>Bacteroidota</taxon>
        <taxon>Bacteroidia</taxon>
        <taxon>Bacteroidales</taxon>
        <taxon>Bacteroidaceae</taxon>
        <taxon>Bacteroides</taxon>
    </lineage>
</organism>
<reference evidence="5 7" key="1">
    <citation type="journal article" date="2019" name="Nat. Med.">
        <title>A library of human gut bacterial isolates paired with longitudinal multiomics data enables mechanistic microbiome research.</title>
        <authorList>
            <person name="Poyet M."/>
            <person name="Groussin M."/>
            <person name="Gibbons S.M."/>
            <person name="Avila-Pacheco J."/>
            <person name="Jiang X."/>
            <person name="Kearney S.M."/>
            <person name="Perrotta A.R."/>
            <person name="Berdy B."/>
            <person name="Zhao S."/>
            <person name="Lieberman T.D."/>
            <person name="Swanson P.K."/>
            <person name="Smith M."/>
            <person name="Roesemann S."/>
            <person name="Alexander J.E."/>
            <person name="Rich S.A."/>
            <person name="Livny J."/>
            <person name="Vlamakis H."/>
            <person name="Clish C."/>
            <person name="Bullock K."/>
            <person name="Deik A."/>
            <person name="Scott J."/>
            <person name="Pierce K.A."/>
            <person name="Xavier R.J."/>
            <person name="Alm E.J."/>
        </authorList>
    </citation>
    <scope>NUCLEOTIDE SEQUENCE [LARGE SCALE GENOMIC DNA]</scope>
    <source>
        <strain evidence="5 7">BIOML-A8</strain>
    </source>
</reference>
<reference evidence="6" key="2">
    <citation type="submission" date="2023-08" db="EMBL/GenBank/DDBJ databases">
        <title>Reintroducing virulent viruses to syntetic microbiomes.</title>
        <authorList>
            <person name="Wilde J."/>
            <person name="Boyes R."/>
            <person name="Robinson A.V."/>
            <person name="Daisley B.A."/>
            <person name="Allen-Vercoe E."/>
        </authorList>
    </citation>
    <scope>NUCLEOTIDE SEQUENCE</scope>
    <source>
        <strain evidence="6">225I_12FAA</strain>
    </source>
</reference>
<evidence type="ECO:0000313" key="5">
    <source>
        <dbReference type="EMBL" id="KAA5417379.1"/>
    </source>
</evidence>
<accession>A0A6L3JZZ4</accession>
<feature type="domain" description="DUF6377" evidence="4">
    <location>
        <begin position="380"/>
        <end position="531"/>
    </location>
</feature>
<name>A0A6L3JZZ4_9BACE</name>
<dbReference type="EMBL" id="JAVSNH010000001">
    <property type="protein sequence ID" value="MDT4510031.1"/>
    <property type="molecule type" value="Genomic_DNA"/>
</dbReference>
<dbReference type="InterPro" id="IPR045957">
    <property type="entry name" value="DUF6377"/>
</dbReference>
<evidence type="ECO:0000313" key="6">
    <source>
        <dbReference type="EMBL" id="MDT4510031.1"/>
    </source>
</evidence>
<dbReference type="RefSeq" id="WP_149947395.1">
    <property type="nucleotide sequence ID" value="NZ_JADMQL010000007.1"/>
</dbReference>
<dbReference type="Proteomes" id="UP000482653">
    <property type="component" value="Unassembled WGS sequence"/>
</dbReference>
<sequence length="571" mass="66716">MKSGLFILIVCLLFPAYVCADTSKHALEENRKLLHSLDSLLEQQDLFVRVKEERIKQLKMQYSRVKDVKELYAMNRMVYLEYRVYDADSALHYINKNIQLAQQTNNRTWEVVSLLEQSFVLTSSGLLTEALKAVSDIQPEELPQNLRSEYFGRLCTLYSRLRDYSSENSQLSEHYNNLQKAFRDSVYLTATPDELRYWNCRAWLYLGTPEIEPVKQAFEENKQTLSNDSRKYSIATYNLSAIYRSENNESKYLENLILSAMADIRSVNGDIGSLQEIAEYLFKHGEIDRAYNYILYCSQKAMLFHNRVRIVKMSHLQNQIYKAYQEQSRTQQKRLQASLIAVSFLFLVLIGALLFIRKQMRRLKEANLKLDNTNQKLSVNMDALSTAHQRLEEVNMQLKDLNTQLQEVNDQLRESNYVKEEYIGYVFNICSTYISKLEEFRKNINRKLKVGQIEDVKAMTDSSATASNELKEFYQNFDTIFLHLYPDFVGDFNALLLPEERIELKEGELLNTELRIHALIRLGITDSVKIADFLHCSAQTVYNNRLRTRNKSIIPKEDFINAVKKLGKYKA</sequence>
<feature type="coiled-coil region" evidence="1">
    <location>
        <begin position="356"/>
        <end position="418"/>
    </location>
</feature>
<feature type="chain" id="PRO_5026866268" evidence="3">
    <location>
        <begin position="21"/>
        <end position="571"/>
    </location>
</feature>
<evidence type="ECO:0000256" key="3">
    <source>
        <dbReference type="SAM" id="SignalP"/>
    </source>
</evidence>
<feature type="transmembrane region" description="Helical" evidence="2">
    <location>
        <begin position="335"/>
        <end position="356"/>
    </location>
</feature>
<protein>
    <submittedName>
        <fullName evidence="6">DUF6377 domain-containing protein</fullName>
    </submittedName>
    <submittedName>
        <fullName evidence="5">Transcriptional regulator</fullName>
    </submittedName>
</protein>
<dbReference type="AlphaFoldDB" id="A0A6L3JZZ4"/>
<feature type="signal peptide" evidence="3">
    <location>
        <begin position="1"/>
        <end position="20"/>
    </location>
</feature>
<dbReference type="Pfam" id="PF19904">
    <property type="entry name" value="DUF6377"/>
    <property type="match status" value="2"/>
</dbReference>
<gene>
    <name evidence="5" type="ORF">F2Y87_16415</name>
    <name evidence="6" type="ORF">RO785_03435</name>
</gene>
<dbReference type="EMBL" id="VVYX01000019">
    <property type="protein sequence ID" value="KAA5417379.1"/>
    <property type="molecule type" value="Genomic_DNA"/>
</dbReference>